<gene>
    <name evidence="1" type="ORF">TWF102_002548</name>
</gene>
<sequence>MNAGRTSPTNRNTTIRKPLNIRLTVYSIVTSIDGWYHKRATSPVHLTAKLPDRRRRAPSSFFQPQFQSDFPPVSSKPLWSSGYHGVTIKASPNPTRARELNFSTWQRWRARDPAGPGGIYTISWETVAP</sequence>
<comment type="caution">
    <text evidence="1">The sequence shown here is derived from an EMBL/GenBank/DDBJ whole genome shotgun (WGS) entry which is preliminary data.</text>
</comment>
<accession>A0A7C8JAF7</accession>
<reference evidence="1 2" key="1">
    <citation type="submission" date="2019-06" db="EMBL/GenBank/DDBJ databases">
        <authorList>
            <person name="Palmer J.M."/>
        </authorList>
    </citation>
    <scope>NUCLEOTIDE SEQUENCE [LARGE SCALE GENOMIC DNA]</scope>
    <source>
        <strain evidence="1 2">TWF102</strain>
    </source>
</reference>
<proteinExistence type="predicted"/>
<dbReference type="EMBL" id="WIQW01000145">
    <property type="protein sequence ID" value="KAF3079943.1"/>
    <property type="molecule type" value="Genomic_DNA"/>
</dbReference>
<organism evidence="1 2">
    <name type="scientific">Orbilia oligospora</name>
    <name type="common">Nematode-trapping fungus</name>
    <name type="synonym">Arthrobotrys oligospora</name>
    <dbReference type="NCBI Taxonomy" id="2813651"/>
    <lineage>
        <taxon>Eukaryota</taxon>
        <taxon>Fungi</taxon>
        <taxon>Dikarya</taxon>
        <taxon>Ascomycota</taxon>
        <taxon>Pezizomycotina</taxon>
        <taxon>Orbiliomycetes</taxon>
        <taxon>Orbiliales</taxon>
        <taxon>Orbiliaceae</taxon>
        <taxon>Orbilia</taxon>
    </lineage>
</organism>
<protein>
    <submittedName>
        <fullName evidence="1">Uncharacterized protein</fullName>
    </submittedName>
</protein>
<dbReference type="AlphaFoldDB" id="A0A7C8JAF7"/>
<evidence type="ECO:0000313" key="1">
    <source>
        <dbReference type="EMBL" id="KAF3079943.1"/>
    </source>
</evidence>
<evidence type="ECO:0000313" key="2">
    <source>
        <dbReference type="Proteomes" id="UP000475325"/>
    </source>
</evidence>
<name>A0A7C8JAF7_ORBOL</name>
<dbReference type="Proteomes" id="UP000475325">
    <property type="component" value="Unassembled WGS sequence"/>
</dbReference>